<comment type="caution">
    <text evidence="2">The sequence shown here is derived from an EMBL/GenBank/DDBJ whole genome shotgun (WGS) entry which is preliminary data.</text>
</comment>
<name>A0AAW3V0D7_9BURK</name>
<gene>
    <name evidence="2" type="ORF">GGD69_005289</name>
</gene>
<protein>
    <submittedName>
        <fullName evidence="2">Uncharacterized protein</fullName>
    </submittedName>
</protein>
<organism evidence="2 3">
    <name type="scientific">Paraburkholderia fungorum</name>
    <dbReference type="NCBI Taxonomy" id="134537"/>
    <lineage>
        <taxon>Bacteria</taxon>
        <taxon>Pseudomonadati</taxon>
        <taxon>Pseudomonadota</taxon>
        <taxon>Betaproteobacteria</taxon>
        <taxon>Burkholderiales</taxon>
        <taxon>Burkholderiaceae</taxon>
        <taxon>Paraburkholderia</taxon>
    </lineage>
</organism>
<dbReference type="AlphaFoldDB" id="A0AAW3V0D7"/>
<evidence type="ECO:0000313" key="3">
    <source>
        <dbReference type="Proteomes" id="UP000518681"/>
    </source>
</evidence>
<evidence type="ECO:0000313" key="2">
    <source>
        <dbReference type="EMBL" id="MBB6204395.1"/>
    </source>
</evidence>
<accession>A0AAW3V0D7</accession>
<dbReference type="Proteomes" id="UP000518681">
    <property type="component" value="Unassembled WGS sequence"/>
</dbReference>
<sequence length="194" mass="20945">MFDVVFGLDELEDLLRNYGCAQAVDIDSGMKLEVHDVSGRMTVFSPGAISTISAAADTVIAMACSGKFVQRTGKAMPLRCNIDIELVDQVVVVIDRNEGGRSVTHDILAVVDHLVRSGHVRRDDAFVYLDSAKVYDGVQVIDGACGRFITLRETNALLAVSRLREKVDSLRSGRHRGPEAGSAEDLPGDEKGNA</sequence>
<dbReference type="EMBL" id="JACIIK010000009">
    <property type="protein sequence ID" value="MBB6204395.1"/>
    <property type="molecule type" value="Genomic_DNA"/>
</dbReference>
<evidence type="ECO:0000256" key="1">
    <source>
        <dbReference type="SAM" id="MobiDB-lite"/>
    </source>
</evidence>
<feature type="region of interest" description="Disordered" evidence="1">
    <location>
        <begin position="170"/>
        <end position="194"/>
    </location>
</feature>
<reference evidence="2 3" key="1">
    <citation type="submission" date="2020-08" db="EMBL/GenBank/DDBJ databases">
        <title>Genomic Encyclopedia of Type Strains, Phase IV (KMG-V): Genome sequencing to study the core and pangenomes of soil and plant-associated prokaryotes.</title>
        <authorList>
            <person name="Whitman W."/>
        </authorList>
    </citation>
    <scope>NUCLEOTIDE SEQUENCE [LARGE SCALE GENOMIC DNA]</scope>
    <source>
        <strain evidence="2 3">SEMIA 4013</strain>
    </source>
</reference>
<proteinExistence type="predicted"/>
<dbReference type="RefSeq" id="WP_183800880.1">
    <property type="nucleotide sequence ID" value="NZ_JACIII010000013.1"/>
</dbReference>